<dbReference type="InterPro" id="IPR000387">
    <property type="entry name" value="Tyr_Pase_dom"/>
</dbReference>
<feature type="domain" description="Tyrosine-protein phosphatase" evidence="5">
    <location>
        <begin position="1"/>
        <end position="128"/>
    </location>
</feature>
<dbReference type="OrthoDB" id="273181at2759"/>
<evidence type="ECO:0000259" key="6">
    <source>
        <dbReference type="PROSITE" id="PS50056"/>
    </source>
</evidence>
<dbReference type="InterPro" id="IPR016130">
    <property type="entry name" value="Tyr_Pase_AS"/>
</dbReference>
<dbReference type="PROSITE" id="PS50056">
    <property type="entry name" value="TYR_PHOSPHATASE_2"/>
    <property type="match status" value="1"/>
</dbReference>
<protein>
    <recommendedName>
        <fullName evidence="2">protein-tyrosine-phosphatase</fullName>
        <ecNumber evidence="2">3.1.3.48</ecNumber>
    </recommendedName>
</protein>
<dbReference type="SMART" id="SM00195">
    <property type="entry name" value="DSPc"/>
    <property type="match status" value="1"/>
</dbReference>
<dbReference type="PROSITE" id="PS50054">
    <property type="entry name" value="TYR_PHOSPHATASE_DUAL"/>
    <property type="match status" value="1"/>
</dbReference>
<evidence type="ECO:0000313" key="7">
    <source>
        <dbReference type="EMBL" id="THH09107.1"/>
    </source>
</evidence>
<comment type="similarity">
    <text evidence="1">Belongs to the protein-tyrosine phosphatase family. Non-receptor class dual specificity subfamily.</text>
</comment>
<keyword evidence="4" id="KW-0904">Protein phosphatase</keyword>
<dbReference type="EC" id="3.1.3.48" evidence="2"/>
<dbReference type="PANTHER" id="PTHR10159">
    <property type="entry name" value="DUAL SPECIFICITY PROTEIN PHOSPHATASE"/>
    <property type="match status" value="1"/>
</dbReference>
<dbReference type="GO" id="GO:0005737">
    <property type="term" value="C:cytoplasm"/>
    <property type="evidence" value="ECO:0007669"/>
    <property type="project" value="TreeGrafter"/>
</dbReference>
<dbReference type="PANTHER" id="PTHR10159:SF519">
    <property type="entry name" value="DUAL SPECIFICITY PROTEIN PHOSPHATASE MPK3"/>
    <property type="match status" value="1"/>
</dbReference>
<dbReference type="EMBL" id="SGPK01000075">
    <property type="protein sequence ID" value="THH09107.1"/>
    <property type="molecule type" value="Genomic_DNA"/>
</dbReference>
<dbReference type="Pfam" id="PF00782">
    <property type="entry name" value="DSPc"/>
    <property type="match status" value="1"/>
</dbReference>
<sequence>ASAAAARPGITRSVSSSGIQIQASTTAAGASRETQPGRFKVAIADSAAPDLLAPHLDGAVCFIRERLNSGENVLVHCQQGISRSPAIVLAYLMRDRALSYDAALQIVKARRKCIKPNEGFEKTLRNWK</sequence>
<feature type="domain" description="Tyrosine specific protein phosphatases" evidence="6">
    <location>
        <begin position="54"/>
        <end position="111"/>
    </location>
</feature>
<dbReference type="Proteomes" id="UP000308199">
    <property type="component" value="Unassembled WGS sequence"/>
</dbReference>
<dbReference type="Gene3D" id="3.90.190.10">
    <property type="entry name" value="Protein tyrosine phosphatase superfamily"/>
    <property type="match status" value="1"/>
</dbReference>
<evidence type="ECO:0000256" key="4">
    <source>
        <dbReference type="ARBA" id="ARBA00022912"/>
    </source>
</evidence>
<dbReference type="AlphaFoldDB" id="A0A4S4LC29"/>
<gene>
    <name evidence="7" type="ORF">EW145_g2239</name>
</gene>
<keyword evidence="8" id="KW-1185">Reference proteome</keyword>
<keyword evidence="3" id="KW-0378">Hydrolase</keyword>
<evidence type="ECO:0000256" key="2">
    <source>
        <dbReference type="ARBA" id="ARBA00013064"/>
    </source>
</evidence>
<reference evidence="7 8" key="1">
    <citation type="submission" date="2019-02" db="EMBL/GenBank/DDBJ databases">
        <title>Genome sequencing of the rare red list fungi Phellinidium pouzarii.</title>
        <authorList>
            <person name="Buettner E."/>
            <person name="Kellner H."/>
        </authorList>
    </citation>
    <scope>NUCLEOTIDE SEQUENCE [LARGE SCALE GENOMIC DNA]</scope>
    <source>
        <strain evidence="7 8">DSM 108285</strain>
    </source>
</reference>
<dbReference type="CDD" id="cd14498">
    <property type="entry name" value="DSP"/>
    <property type="match status" value="1"/>
</dbReference>
<dbReference type="GO" id="GO:0017017">
    <property type="term" value="F:MAP kinase tyrosine/serine/threonine phosphatase activity"/>
    <property type="evidence" value="ECO:0007669"/>
    <property type="project" value="TreeGrafter"/>
</dbReference>
<dbReference type="SUPFAM" id="SSF52799">
    <property type="entry name" value="(Phosphotyrosine protein) phosphatases II"/>
    <property type="match status" value="1"/>
</dbReference>
<dbReference type="InterPro" id="IPR000340">
    <property type="entry name" value="Dual-sp_phosphatase_cat-dom"/>
</dbReference>
<feature type="non-terminal residue" evidence="7">
    <location>
        <position position="1"/>
    </location>
</feature>
<evidence type="ECO:0000313" key="8">
    <source>
        <dbReference type="Proteomes" id="UP000308199"/>
    </source>
</evidence>
<dbReference type="PROSITE" id="PS00383">
    <property type="entry name" value="TYR_PHOSPHATASE_1"/>
    <property type="match status" value="1"/>
</dbReference>
<evidence type="ECO:0000256" key="1">
    <source>
        <dbReference type="ARBA" id="ARBA00008601"/>
    </source>
</evidence>
<name>A0A4S4LC29_9AGAM</name>
<dbReference type="GO" id="GO:0008330">
    <property type="term" value="F:protein tyrosine/threonine phosphatase activity"/>
    <property type="evidence" value="ECO:0007669"/>
    <property type="project" value="TreeGrafter"/>
</dbReference>
<comment type="caution">
    <text evidence="7">The sequence shown here is derived from an EMBL/GenBank/DDBJ whole genome shotgun (WGS) entry which is preliminary data.</text>
</comment>
<evidence type="ECO:0000259" key="5">
    <source>
        <dbReference type="PROSITE" id="PS50054"/>
    </source>
</evidence>
<dbReference type="InterPro" id="IPR020422">
    <property type="entry name" value="TYR_PHOSPHATASE_DUAL_dom"/>
</dbReference>
<dbReference type="GO" id="GO:0033550">
    <property type="term" value="F:MAP kinase tyrosine phosphatase activity"/>
    <property type="evidence" value="ECO:0007669"/>
    <property type="project" value="TreeGrafter"/>
</dbReference>
<organism evidence="7 8">
    <name type="scientific">Phellinidium pouzarii</name>
    <dbReference type="NCBI Taxonomy" id="167371"/>
    <lineage>
        <taxon>Eukaryota</taxon>
        <taxon>Fungi</taxon>
        <taxon>Dikarya</taxon>
        <taxon>Basidiomycota</taxon>
        <taxon>Agaricomycotina</taxon>
        <taxon>Agaricomycetes</taxon>
        <taxon>Hymenochaetales</taxon>
        <taxon>Hymenochaetaceae</taxon>
        <taxon>Phellinidium</taxon>
    </lineage>
</organism>
<proteinExistence type="inferred from homology"/>
<accession>A0A4S4LC29</accession>
<evidence type="ECO:0000256" key="3">
    <source>
        <dbReference type="ARBA" id="ARBA00022801"/>
    </source>
</evidence>
<dbReference type="InterPro" id="IPR029021">
    <property type="entry name" value="Prot-tyrosine_phosphatase-like"/>
</dbReference>
<dbReference type="GO" id="GO:0043409">
    <property type="term" value="P:negative regulation of MAPK cascade"/>
    <property type="evidence" value="ECO:0007669"/>
    <property type="project" value="TreeGrafter"/>
</dbReference>